<dbReference type="EMBL" id="JBGBZA010000002">
    <property type="protein sequence ID" value="MEY9320359.1"/>
    <property type="molecule type" value="Genomic_DNA"/>
</dbReference>
<sequence>MRYFLNDLVEKVFQSLAPSGPIACQGVCEDIDLASNHALAIGMITNELVTNSLNTHFLATGRATSRSRFRAQAVSISRCPTMAWVSVRGRRRRDWSRG</sequence>
<reference evidence="1 2" key="1">
    <citation type="submission" date="2024-07" db="EMBL/GenBank/DDBJ databases">
        <title>Genomic Encyclopedia of Type Strains, Phase V (KMG-V): Genome sequencing to study the core and pangenomes of soil and plant-associated prokaryotes.</title>
        <authorList>
            <person name="Whitman W."/>
        </authorList>
    </citation>
    <scope>NUCLEOTIDE SEQUENCE [LARGE SCALE GENOMIC DNA]</scope>
    <source>
        <strain evidence="1 2">USDA 415</strain>
    </source>
</reference>
<evidence type="ECO:0000313" key="1">
    <source>
        <dbReference type="EMBL" id="MEY9320359.1"/>
    </source>
</evidence>
<comment type="caution">
    <text evidence="1">The sequence shown here is derived from an EMBL/GenBank/DDBJ whole genome shotgun (WGS) entry which is preliminary data.</text>
</comment>
<dbReference type="Proteomes" id="UP001565471">
    <property type="component" value="Unassembled WGS sequence"/>
</dbReference>
<proteinExistence type="predicted"/>
<organism evidence="1 2">
    <name type="scientific">Bradyrhizobium elkanii</name>
    <dbReference type="NCBI Taxonomy" id="29448"/>
    <lineage>
        <taxon>Bacteria</taxon>
        <taxon>Pseudomonadati</taxon>
        <taxon>Pseudomonadota</taxon>
        <taxon>Alphaproteobacteria</taxon>
        <taxon>Hyphomicrobiales</taxon>
        <taxon>Nitrobacteraceae</taxon>
        <taxon>Bradyrhizobium</taxon>
    </lineage>
</organism>
<keyword evidence="1" id="KW-0808">Transferase</keyword>
<keyword evidence="2" id="KW-1185">Reference proteome</keyword>
<dbReference type="GO" id="GO:0016301">
    <property type="term" value="F:kinase activity"/>
    <property type="evidence" value="ECO:0007669"/>
    <property type="project" value="UniProtKB-KW"/>
</dbReference>
<gene>
    <name evidence="1" type="ORF">ABIF29_007158</name>
</gene>
<accession>A0ABV4FBC7</accession>
<keyword evidence="1" id="KW-0418">Kinase</keyword>
<protein>
    <submittedName>
        <fullName evidence="1">Two-component sensor histidine kinase</fullName>
    </submittedName>
</protein>
<name>A0ABV4FBC7_BRAEL</name>
<evidence type="ECO:0000313" key="2">
    <source>
        <dbReference type="Proteomes" id="UP001565471"/>
    </source>
</evidence>